<dbReference type="STRING" id="1166018.FAES_1815"/>
<accession>I0K6S2</accession>
<dbReference type="Proteomes" id="UP000011058">
    <property type="component" value="Chromosome"/>
</dbReference>
<name>I0K6S2_9BACT</name>
<dbReference type="EMBL" id="HE796683">
    <property type="protein sequence ID" value="CCG99825.1"/>
    <property type="molecule type" value="Genomic_DNA"/>
</dbReference>
<keyword evidence="2" id="KW-1185">Reference proteome</keyword>
<reference evidence="1 2" key="1">
    <citation type="journal article" date="2012" name="J. Bacteriol.">
        <title>Genome Sequence of Fibrella aestuarina BUZ 2T, a Filamentous Marine Bacterium.</title>
        <authorList>
            <person name="Filippini M."/>
            <person name="Qi W."/>
            <person name="Blom J."/>
            <person name="Goesmann A."/>
            <person name="Smits T.H."/>
            <person name="Bagheri H.C."/>
        </authorList>
    </citation>
    <scope>NUCLEOTIDE SEQUENCE [LARGE SCALE GENOMIC DNA]</scope>
    <source>
        <strain evidence="2">BUZ 2T</strain>
    </source>
</reference>
<dbReference type="PATRIC" id="fig|1166018.3.peg.3554"/>
<dbReference type="KEGG" id="fae:FAES_1815"/>
<dbReference type="HOGENOM" id="CLU_1737812_0_0_10"/>
<proteinExistence type="predicted"/>
<gene>
    <name evidence="1" type="ORF">FAES_1815</name>
</gene>
<dbReference type="AlphaFoldDB" id="I0K6S2"/>
<protein>
    <submittedName>
        <fullName evidence="1">Uncharacterized protein</fullName>
    </submittedName>
</protein>
<dbReference type="RefSeq" id="WP_015330924.1">
    <property type="nucleotide sequence ID" value="NC_020054.1"/>
</dbReference>
<organism evidence="1 2">
    <name type="scientific">Fibrella aestuarina BUZ 2</name>
    <dbReference type="NCBI Taxonomy" id="1166018"/>
    <lineage>
        <taxon>Bacteria</taxon>
        <taxon>Pseudomonadati</taxon>
        <taxon>Bacteroidota</taxon>
        <taxon>Cytophagia</taxon>
        <taxon>Cytophagales</taxon>
        <taxon>Spirosomataceae</taxon>
        <taxon>Fibrella</taxon>
    </lineage>
</organism>
<sequence length="150" mass="16880">MRYKLICLLLIGAALLIGIGFATAQRLPNSPLRVNVVDDCCGQTTALQKQVEGLQADTANLNRRNRYNVDLLNTTRLAGNRYIGDLKKQMQAIGDSCKVLVRIERDRTKKESQRNQAARELAAKEATRNRFLGLGWRKAMNRVLVELTKP</sequence>
<evidence type="ECO:0000313" key="2">
    <source>
        <dbReference type="Proteomes" id="UP000011058"/>
    </source>
</evidence>
<evidence type="ECO:0000313" key="1">
    <source>
        <dbReference type="EMBL" id="CCG99825.1"/>
    </source>
</evidence>